<dbReference type="Gene3D" id="2.30.40.10">
    <property type="entry name" value="Urease, subunit C, domain 1"/>
    <property type="match status" value="1"/>
</dbReference>
<evidence type="ECO:0000313" key="2">
    <source>
        <dbReference type="EMBL" id="MFD0750605.1"/>
    </source>
</evidence>
<dbReference type="Gene3D" id="3.20.20.140">
    <property type="entry name" value="Metal-dependent hydrolases"/>
    <property type="match status" value="2"/>
</dbReference>
<dbReference type="InterPro" id="IPR032466">
    <property type="entry name" value="Metal_Hydrolase"/>
</dbReference>
<proteinExistence type="predicted"/>
<keyword evidence="3" id="KW-1185">Reference proteome</keyword>
<dbReference type="Proteomes" id="UP001596958">
    <property type="component" value="Unassembled WGS sequence"/>
</dbReference>
<dbReference type="InterPro" id="IPR011059">
    <property type="entry name" value="Metal-dep_hydrolase_composite"/>
</dbReference>
<dbReference type="InterPro" id="IPR050287">
    <property type="entry name" value="MTA/SAH_deaminase"/>
</dbReference>
<organism evidence="2 3">
    <name type="scientific">Mucilaginibacter calamicampi</name>
    <dbReference type="NCBI Taxonomy" id="1302352"/>
    <lineage>
        <taxon>Bacteria</taxon>
        <taxon>Pseudomonadati</taxon>
        <taxon>Bacteroidota</taxon>
        <taxon>Sphingobacteriia</taxon>
        <taxon>Sphingobacteriales</taxon>
        <taxon>Sphingobacteriaceae</taxon>
        <taxon>Mucilaginibacter</taxon>
    </lineage>
</organism>
<dbReference type="RefSeq" id="WP_377100019.1">
    <property type="nucleotide sequence ID" value="NZ_JBHTHU010000006.1"/>
</dbReference>
<protein>
    <recommendedName>
        <fullName evidence="4">Cytosine/adenosine deaminase</fullName>
    </recommendedName>
</protein>
<accession>A0ABW2Z1M7</accession>
<dbReference type="SUPFAM" id="SSF51556">
    <property type="entry name" value="Metallo-dependent hydrolases"/>
    <property type="match status" value="1"/>
</dbReference>
<sequence length="364" mass="41585">MILNNVITSSSKKPVAIKVTAGTYDGLQLNFDNAILFPGLVNSHDHLDFNLFPQLGNRFYNNYTEWGNYIHQNYKSEIAAVLKVPLELRTQWGLFKNLLCGVTTVVNHGAYLNISNSPITVLQTQCIHSVQFDKLWKLKLNNPFKAKQQVLVHVGEGKDDVAKREIDELIRWNFLRKQVVGVHGVAMSATQAKKFRALIWCPQSNFFLLDKTAPVNELKEHTNLLFGTDSTLTSNWSIWDHINTARQTRLLNDEELYNTLNRNTAQVWTLQNDAHSLVVAKNKDRGNFYNAFYALRPEDILLVMHRGNIRLFDEELLGQLTALDMEKFSKVYINTACKYVEGNLAALVAEIKAWYPEGQFPVTI</sequence>
<gene>
    <name evidence="2" type="ORF">ACFQZS_10650</name>
</gene>
<dbReference type="EMBL" id="JBHTHU010000006">
    <property type="protein sequence ID" value="MFD0750605.1"/>
    <property type="molecule type" value="Genomic_DNA"/>
</dbReference>
<dbReference type="PANTHER" id="PTHR43794">
    <property type="entry name" value="AMINOHYDROLASE SSNA-RELATED"/>
    <property type="match status" value="1"/>
</dbReference>
<reference evidence="3" key="1">
    <citation type="journal article" date="2019" name="Int. J. Syst. Evol. Microbiol.">
        <title>The Global Catalogue of Microorganisms (GCM) 10K type strain sequencing project: providing services to taxonomists for standard genome sequencing and annotation.</title>
        <authorList>
            <consortium name="The Broad Institute Genomics Platform"/>
            <consortium name="The Broad Institute Genome Sequencing Center for Infectious Disease"/>
            <person name="Wu L."/>
            <person name="Ma J."/>
        </authorList>
    </citation>
    <scope>NUCLEOTIDE SEQUENCE [LARGE SCALE GENOMIC DNA]</scope>
    <source>
        <strain evidence="3">CCUG 63418</strain>
    </source>
</reference>
<name>A0ABW2Z1M7_9SPHI</name>
<keyword evidence="1" id="KW-0378">Hydrolase</keyword>
<dbReference type="PANTHER" id="PTHR43794:SF11">
    <property type="entry name" value="AMIDOHYDROLASE-RELATED DOMAIN-CONTAINING PROTEIN"/>
    <property type="match status" value="1"/>
</dbReference>
<comment type="caution">
    <text evidence="2">The sequence shown here is derived from an EMBL/GenBank/DDBJ whole genome shotgun (WGS) entry which is preliminary data.</text>
</comment>
<evidence type="ECO:0000313" key="3">
    <source>
        <dbReference type="Proteomes" id="UP001596958"/>
    </source>
</evidence>
<evidence type="ECO:0008006" key="4">
    <source>
        <dbReference type="Google" id="ProtNLM"/>
    </source>
</evidence>
<evidence type="ECO:0000256" key="1">
    <source>
        <dbReference type="ARBA" id="ARBA00022801"/>
    </source>
</evidence>